<evidence type="ECO:0000313" key="9">
    <source>
        <dbReference type="EMBL" id="QGG95554.1"/>
    </source>
</evidence>
<dbReference type="EMBL" id="CP045851">
    <property type="protein sequence ID" value="QGG95554.1"/>
    <property type="molecule type" value="Genomic_DNA"/>
</dbReference>
<evidence type="ECO:0000259" key="8">
    <source>
        <dbReference type="PROSITE" id="PS51740"/>
    </source>
</evidence>
<dbReference type="GO" id="GO:2000143">
    <property type="term" value="P:negative regulation of DNA-templated transcription initiation"/>
    <property type="evidence" value="ECO:0007669"/>
    <property type="project" value="TreeGrafter"/>
</dbReference>
<feature type="domain" description="SpoVT-AbrB" evidence="8">
    <location>
        <begin position="75"/>
        <end position="118"/>
    </location>
</feature>
<evidence type="ECO:0000256" key="6">
    <source>
        <dbReference type="ARBA" id="ARBA00023163"/>
    </source>
</evidence>
<dbReference type="InterPro" id="IPR038619">
    <property type="entry name" value="MraZ_sf"/>
</dbReference>
<dbReference type="GO" id="GO:0009295">
    <property type="term" value="C:nucleoid"/>
    <property type="evidence" value="ECO:0007669"/>
    <property type="project" value="UniProtKB-SubCell"/>
</dbReference>
<dbReference type="Gene3D" id="3.40.1550.20">
    <property type="entry name" value="Transcriptional regulator MraZ domain"/>
    <property type="match status" value="1"/>
</dbReference>
<evidence type="ECO:0000313" key="10">
    <source>
        <dbReference type="Proteomes" id="UP000334019"/>
    </source>
</evidence>
<dbReference type="GO" id="GO:0005737">
    <property type="term" value="C:cytoplasm"/>
    <property type="evidence" value="ECO:0007669"/>
    <property type="project" value="UniProtKB-UniRule"/>
</dbReference>
<protein>
    <recommendedName>
        <fullName evidence="1 7">Transcriptional regulator MraZ</fullName>
    </recommendedName>
</protein>
<keyword evidence="5 7" id="KW-0238">DNA-binding</keyword>
<sequence>MFVGTFEHSLDDKGRVVLPSTFRSYVADRGFLSKLDGCLGLWTPEEFETVASLLRDRVREGQVSSDALRVFAADAAEVRPDSQGRISIPQRLRDFAGFERDLIVNGRLDRIEIWSVDRWNDVATTADQNLADAVVDLGI</sequence>
<feature type="domain" description="SpoVT-AbrB" evidence="8">
    <location>
        <begin position="5"/>
        <end position="46"/>
    </location>
</feature>
<keyword evidence="10" id="KW-1185">Reference proteome</keyword>
<dbReference type="AlphaFoldDB" id="A0A5Q2RJ63"/>
<evidence type="ECO:0000256" key="1">
    <source>
        <dbReference type="ARBA" id="ARBA00013860"/>
    </source>
</evidence>
<dbReference type="PROSITE" id="PS51740">
    <property type="entry name" value="SPOVT_ABRB"/>
    <property type="match status" value="2"/>
</dbReference>
<evidence type="ECO:0000256" key="5">
    <source>
        <dbReference type="ARBA" id="ARBA00023125"/>
    </source>
</evidence>
<accession>A0A5Q2RJ63</accession>
<name>A0A5Q2RJ63_9ACTN</name>
<dbReference type="InterPro" id="IPR020603">
    <property type="entry name" value="MraZ_dom"/>
</dbReference>
<keyword evidence="3" id="KW-0677">Repeat</keyword>
<dbReference type="PANTHER" id="PTHR34701">
    <property type="entry name" value="TRANSCRIPTIONAL REGULATOR MRAZ"/>
    <property type="match status" value="1"/>
</dbReference>
<evidence type="ECO:0000256" key="2">
    <source>
        <dbReference type="ARBA" id="ARBA00022490"/>
    </source>
</evidence>
<evidence type="ECO:0000256" key="7">
    <source>
        <dbReference type="HAMAP-Rule" id="MF_01008"/>
    </source>
</evidence>
<keyword evidence="4 7" id="KW-0805">Transcription regulation</keyword>
<dbReference type="Proteomes" id="UP000334019">
    <property type="component" value="Chromosome"/>
</dbReference>
<dbReference type="HAMAP" id="MF_01008">
    <property type="entry name" value="MraZ"/>
    <property type="match status" value="1"/>
</dbReference>
<dbReference type="GO" id="GO:0003700">
    <property type="term" value="F:DNA-binding transcription factor activity"/>
    <property type="evidence" value="ECO:0007669"/>
    <property type="project" value="UniProtKB-UniRule"/>
</dbReference>
<dbReference type="CDD" id="cd16320">
    <property type="entry name" value="MraZ_N"/>
    <property type="match status" value="1"/>
</dbReference>
<dbReference type="RefSeq" id="WP_153759661.1">
    <property type="nucleotide sequence ID" value="NZ_CP045851.1"/>
</dbReference>
<dbReference type="GO" id="GO:0051301">
    <property type="term" value="P:cell division"/>
    <property type="evidence" value="ECO:0007669"/>
    <property type="project" value="UniProtKB-KW"/>
</dbReference>
<keyword evidence="2 7" id="KW-0963">Cytoplasm</keyword>
<dbReference type="Pfam" id="PF02381">
    <property type="entry name" value="MraZ"/>
    <property type="match status" value="2"/>
</dbReference>
<dbReference type="PANTHER" id="PTHR34701:SF1">
    <property type="entry name" value="TRANSCRIPTIONAL REGULATOR MRAZ"/>
    <property type="match status" value="1"/>
</dbReference>
<dbReference type="CDD" id="cd16321">
    <property type="entry name" value="MraZ_C"/>
    <property type="match status" value="1"/>
</dbReference>
<dbReference type="KEGG" id="atq:GH723_10860"/>
<organism evidence="9 10">
    <name type="scientific">Actinomarinicola tropica</name>
    <dbReference type="NCBI Taxonomy" id="2789776"/>
    <lineage>
        <taxon>Bacteria</taxon>
        <taxon>Bacillati</taxon>
        <taxon>Actinomycetota</taxon>
        <taxon>Acidimicrobiia</taxon>
        <taxon>Acidimicrobiales</taxon>
        <taxon>Iamiaceae</taxon>
        <taxon>Actinomarinicola</taxon>
    </lineage>
</organism>
<keyword evidence="9" id="KW-0131">Cell cycle</keyword>
<dbReference type="InterPro" id="IPR003444">
    <property type="entry name" value="MraZ"/>
</dbReference>
<dbReference type="InterPro" id="IPR035644">
    <property type="entry name" value="MraZ_C"/>
</dbReference>
<comment type="subunit">
    <text evidence="7">Forms oligomers.</text>
</comment>
<dbReference type="SUPFAM" id="SSF89447">
    <property type="entry name" value="AbrB/MazE/MraZ-like"/>
    <property type="match status" value="1"/>
</dbReference>
<reference evidence="9 10" key="1">
    <citation type="submission" date="2019-11" db="EMBL/GenBank/DDBJ databases">
        <authorList>
            <person name="He Y."/>
        </authorList>
    </citation>
    <scope>NUCLEOTIDE SEQUENCE [LARGE SCALE GENOMIC DNA]</scope>
    <source>
        <strain evidence="9 10">SCSIO 58843</strain>
    </source>
</reference>
<dbReference type="InterPro" id="IPR035642">
    <property type="entry name" value="MraZ_N"/>
</dbReference>
<evidence type="ECO:0000256" key="3">
    <source>
        <dbReference type="ARBA" id="ARBA00022737"/>
    </source>
</evidence>
<dbReference type="InterPro" id="IPR007159">
    <property type="entry name" value="SpoVT-AbrB_dom"/>
</dbReference>
<evidence type="ECO:0000256" key="4">
    <source>
        <dbReference type="ARBA" id="ARBA00023015"/>
    </source>
</evidence>
<gene>
    <name evidence="7" type="primary">mraZ</name>
    <name evidence="9" type="ORF">GH723_10860</name>
</gene>
<dbReference type="GO" id="GO:0000976">
    <property type="term" value="F:transcription cis-regulatory region binding"/>
    <property type="evidence" value="ECO:0007669"/>
    <property type="project" value="TreeGrafter"/>
</dbReference>
<dbReference type="InterPro" id="IPR037914">
    <property type="entry name" value="SpoVT-AbrB_sf"/>
</dbReference>
<comment type="subcellular location">
    <subcellularLocation>
        <location evidence="7">Cytoplasm</location>
        <location evidence="7">Nucleoid</location>
    </subcellularLocation>
</comment>
<keyword evidence="6 7" id="KW-0804">Transcription</keyword>
<comment type="similarity">
    <text evidence="7">Belongs to the MraZ family.</text>
</comment>
<proteinExistence type="inferred from homology"/>
<keyword evidence="9" id="KW-0132">Cell division</keyword>